<feature type="active site" description="O-(5'-phospho-DNA)-tyrosine intermediate" evidence="7">
    <location>
        <position position="204"/>
    </location>
</feature>
<keyword evidence="6 7" id="KW-0413">Isomerase</keyword>
<dbReference type="InterPro" id="IPR002205">
    <property type="entry name" value="Topo_IIA_dom_A"/>
</dbReference>
<keyword evidence="5 7" id="KW-0238">DNA-binding</keyword>
<dbReference type="CDD" id="cd00187">
    <property type="entry name" value="TOP4c"/>
    <property type="match status" value="1"/>
</dbReference>
<dbReference type="FunFam" id="3.30.1360.40:FF:000002">
    <property type="entry name" value="DNA gyrase subunit A"/>
    <property type="match status" value="1"/>
</dbReference>
<dbReference type="EMBL" id="JALJOS010000001">
    <property type="protein sequence ID" value="KAK9844797.1"/>
    <property type="molecule type" value="Genomic_DNA"/>
</dbReference>
<keyword evidence="11" id="KW-1185">Reference proteome</keyword>
<dbReference type="InterPro" id="IPR013760">
    <property type="entry name" value="Topo_IIA-like_dom_sf"/>
</dbReference>
<evidence type="ECO:0000256" key="1">
    <source>
        <dbReference type="ARBA" id="ARBA00000185"/>
    </source>
</evidence>
<dbReference type="GO" id="GO:0005737">
    <property type="term" value="C:cytoplasm"/>
    <property type="evidence" value="ECO:0007669"/>
    <property type="project" value="TreeGrafter"/>
</dbReference>
<dbReference type="Gene3D" id="1.10.268.10">
    <property type="entry name" value="Topoisomerase, domain 3"/>
    <property type="match status" value="1"/>
</dbReference>
<dbReference type="GO" id="GO:0003677">
    <property type="term" value="F:DNA binding"/>
    <property type="evidence" value="ECO:0007669"/>
    <property type="project" value="UniProtKB-UniRule"/>
</dbReference>
<dbReference type="Gene3D" id="3.30.1360.40">
    <property type="match status" value="1"/>
</dbReference>
<evidence type="ECO:0000256" key="3">
    <source>
        <dbReference type="ARBA" id="ARBA00012895"/>
    </source>
</evidence>
<dbReference type="PANTHER" id="PTHR43493:SF5">
    <property type="entry name" value="DNA GYRASE SUBUNIT A, CHLOROPLASTIC_MITOCHONDRIAL"/>
    <property type="match status" value="1"/>
</dbReference>
<dbReference type="PROSITE" id="PS52040">
    <property type="entry name" value="TOPO_IIA"/>
    <property type="match status" value="1"/>
</dbReference>
<feature type="compositionally biased region" description="Acidic residues" evidence="8">
    <location>
        <begin position="836"/>
        <end position="854"/>
    </location>
</feature>
<dbReference type="NCBIfam" id="NF004044">
    <property type="entry name" value="PRK05561.1"/>
    <property type="match status" value="1"/>
</dbReference>
<keyword evidence="4 7" id="KW-0799">Topoisomerase</keyword>
<dbReference type="FunFam" id="1.10.268.10:FF:000001">
    <property type="entry name" value="DNA gyrase subunit A"/>
    <property type="match status" value="1"/>
</dbReference>
<dbReference type="Proteomes" id="UP001438707">
    <property type="component" value="Unassembled WGS sequence"/>
</dbReference>
<feature type="region of interest" description="Disordered" evidence="8">
    <location>
        <begin position="796"/>
        <end position="858"/>
    </location>
</feature>
<evidence type="ECO:0000313" key="10">
    <source>
        <dbReference type="EMBL" id="KAK9844797.1"/>
    </source>
</evidence>
<evidence type="ECO:0000256" key="4">
    <source>
        <dbReference type="ARBA" id="ARBA00023029"/>
    </source>
</evidence>
<dbReference type="InterPro" id="IPR013758">
    <property type="entry name" value="Topo_IIA_A/C_ab"/>
</dbReference>
<sequence>MFPADLQSLLQRRLAAKHSIASSSSQLALTSVLSSEGHRARAGLQDALRGTAALQQAWQRRFISTPSIQANASRSSNTVEVAEPPTTAQVIDTNLVTEAQQSYLSYAMSVIVGRALPDVRDGLKPVHRRILFAMHDLGLAHNKPYRKCARVVGEVLGKYHPHGDTAVYDSLVRMAQPFTLRSPLVSGHGNFGSLDDDPPAAMRYTECRLQGLASAMLLADLGADTVDWAPNFDASQEEPVVLPAALPNLLLNGSSGIAVAIATKIPPHNMQEVVAALKALIKNPAISTSELMQHVPAPDFPTGGRIIDTGNMRAIYEEGRGSITVRGRAFVEEEGTSKKGSKRTPAASGKASIIITEMPYQTNKSSFVENVARMVNAGTLAGVADVRDESDRDGMRVVVELKRNVNAQVILANLHKHSGLQASFACNMVALVDGTPQLLGLKDALSHWLSFRCTVVERRAQYELRRSQKRLHLVQGYLAALKRLDEVVATIRAAQDGAEAGQQLQASFGLSEEQAEGVLNLSLRRLTSLESQRLEMERDELSARIADLEDLLRKRDRVLSLIDSEITALSKAHGNPRRTAVTRDEEVVVSEEELTPNKPSLVVISKRGYIKRMAPELFSVQHRGGRGKAGARLRDNDSIEEVMHVMDHDHILFFTSDGIVRSRRAFQLPQGSRTSGGTPITQVLPIQKMDAITAMLPVSDFPEDSYLLMLTEGGSIKRTPLSLFKDQALKKGLTAIKLKSGDRLAWVGLCTQNSSVLVASTAGTMLHFPLAQVTSTGRASTGVQSMKLGKGARLVGMSIMPGPEDGSSAEPSTSAHPDPSVLEITKGAAGEAAGDTSDESSEEEEEGGDAEDAGPVEAEGPWLLLVTTKGLGKRVPVSGFRQQRRAGRGKRAISLNPDDTLAAVHMVGCGPDGCESPAADENLMIVTANGLISRTKLLDVKVYGLQAKGLRLLKLGEGDFVQSVTPLKATAEVPLGSAATLSSTQSYDEDDA</sequence>
<evidence type="ECO:0000256" key="6">
    <source>
        <dbReference type="ARBA" id="ARBA00023235"/>
    </source>
</evidence>
<dbReference type="EC" id="5.6.2.2" evidence="3"/>
<accession>A0AAW1SFK9</accession>
<gene>
    <name evidence="10" type="ORF">WJX74_006944</name>
</gene>
<dbReference type="AlphaFoldDB" id="A0AAW1SFK9"/>
<feature type="domain" description="Topo IIA-type catalytic" evidence="9">
    <location>
        <begin position="116"/>
        <end position="594"/>
    </location>
</feature>
<dbReference type="InterPro" id="IPR035516">
    <property type="entry name" value="Gyrase/topoIV_suA_C"/>
</dbReference>
<name>A0AAW1SFK9_9CHLO</name>
<dbReference type="InterPro" id="IPR013757">
    <property type="entry name" value="Topo_IIA_A_a_sf"/>
</dbReference>
<dbReference type="Gene3D" id="3.90.199.10">
    <property type="entry name" value="Topoisomerase II, domain 5"/>
    <property type="match status" value="1"/>
</dbReference>
<evidence type="ECO:0000259" key="9">
    <source>
        <dbReference type="PROSITE" id="PS52040"/>
    </source>
</evidence>
<protein>
    <recommendedName>
        <fullName evidence="3">DNA topoisomerase (ATP-hydrolyzing)</fullName>
        <ecNumber evidence="3">5.6.2.2</ecNumber>
    </recommendedName>
</protein>
<evidence type="ECO:0000256" key="8">
    <source>
        <dbReference type="SAM" id="MobiDB-lite"/>
    </source>
</evidence>
<dbReference type="InterPro" id="IPR006691">
    <property type="entry name" value="GyrA/parC_rep"/>
</dbReference>
<dbReference type="GO" id="GO:0003918">
    <property type="term" value="F:DNA topoisomerase type II (double strand cut, ATP-hydrolyzing) activity"/>
    <property type="evidence" value="ECO:0007669"/>
    <property type="project" value="UniProtKB-EC"/>
</dbReference>
<evidence type="ECO:0000313" key="11">
    <source>
        <dbReference type="Proteomes" id="UP001438707"/>
    </source>
</evidence>
<dbReference type="SMART" id="SM00434">
    <property type="entry name" value="TOP4c"/>
    <property type="match status" value="1"/>
</dbReference>
<dbReference type="Pfam" id="PF03989">
    <property type="entry name" value="DNA_gyraseA_C"/>
    <property type="match status" value="6"/>
</dbReference>
<comment type="similarity">
    <text evidence="2">Belongs to the type II topoisomerase GyrA/ParC subunit family.</text>
</comment>
<dbReference type="GO" id="GO:0009330">
    <property type="term" value="C:DNA topoisomerase type II (double strand cut, ATP-hydrolyzing) complex"/>
    <property type="evidence" value="ECO:0007669"/>
    <property type="project" value="TreeGrafter"/>
</dbReference>
<dbReference type="Gene3D" id="2.120.10.90">
    <property type="entry name" value="DNA gyrase/topoisomerase IV, subunit A, C-terminal"/>
    <property type="match status" value="1"/>
</dbReference>
<dbReference type="PANTHER" id="PTHR43493">
    <property type="entry name" value="DNA GYRASE/TOPOISOMERASE SUBUNIT A"/>
    <property type="match status" value="1"/>
</dbReference>
<dbReference type="GO" id="GO:0005524">
    <property type="term" value="F:ATP binding"/>
    <property type="evidence" value="ECO:0007669"/>
    <property type="project" value="InterPro"/>
</dbReference>
<dbReference type="NCBIfam" id="TIGR01063">
    <property type="entry name" value="gyrA"/>
    <property type="match status" value="1"/>
</dbReference>
<dbReference type="Pfam" id="PF00521">
    <property type="entry name" value="DNA_topoisoIV"/>
    <property type="match status" value="1"/>
</dbReference>
<dbReference type="SUPFAM" id="SSF56719">
    <property type="entry name" value="Type II DNA topoisomerase"/>
    <property type="match status" value="1"/>
</dbReference>
<proteinExistence type="inferred from homology"/>
<evidence type="ECO:0000256" key="2">
    <source>
        <dbReference type="ARBA" id="ARBA00008263"/>
    </source>
</evidence>
<dbReference type="InterPro" id="IPR050220">
    <property type="entry name" value="Type_II_DNA_Topoisomerases"/>
</dbReference>
<comment type="catalytic activity">
    <reaction evidence="1 7">
        <text>ATP-dependent breakage, passage and rejoining of double-stranded DNA.</text>
        <dbReference type="EC" id="5.6.2.2"/>
    </reaction>
</comment>
<reference evidence="10 11" key="1">
    <citation type="journal article" date="2024" name="Nat. Commun.">
        <title>Phylogenomics reveals the evolutionary origins of lichenization in chlorophyte algae.</title>
        <authorList>
            <person name="Puginier C."/>
            <person name="Libourel C."/>
            <person name="Otte J."/>
            <person name="Skaloud P."/>
            <person name="Haon M."/>
            <person name="Grisel S."/>
            <person name="Petersen M."/>
            <person name="Berrin J.G."/>
            <person name="Delaux P.M."/>
            <person name="Dal Grande F."/>
            <person name="Keller J."/>
        </authorList>
    </citation>
    <scope>NUCLEOTIDE SEQUENCE [LARGE SCALE GENOMIC DNA]</scope>
    <source>
        <strain evidence="10 11">SAG 2145</strain>
    </source>
</reference>
<dbReference type="NCBIfam" id="NF004043">
    <property type="entry name" value="PRK05560.1"/>
    <property type="match status" value="1"/>
</dbReference>
<dbReference type="SUPFAM" id="SSF101904">
    <property type="entry name" value="GyrA/ParC C-terminal domain-like"/>
    <property type="match status" value="1"/>
</dbReference>
<evidence type="ECO:0000256" key="7">
    <source>
        <dbReference type="PROSITE-ProRule" id="PRU01384"/>
    </source>
</evidence>
<dbReference type="GO" id="GO:0006265">
    <property type="term" value="P:DNA topological change"/>
    <property type="evidence" value="ECO:0007669"/>
    <property type="project" value="UniProtKB-UniRule"/>
</dbReference>
<organism evidence="10 11">
    <name type="scientific">Apatococcus lobatus</name>
    <dbReference type="NCBI Taxonomy" id="904363"/>
    <lineage>
        <taxon>Eukaryota</taxon>
        <taxon>Viridiplantae</taxon>
        <taxon>Chlorophyta</taxon>
        <taxon>core chlorophytes</taxon>
        <taxon>Trebouxiophyceae</taxon>
        <taxon>Chlorellales</taxon>
        <taxon>Chlorellaceae</taxon>
        <taxon>Apatococcus</taxon>
    </lineage>
</organism>
<evidence type="ECO:0000256" key="5">
    <source>
        <dbReference type="ARBA" id="ARBA00023125"/>
    </source>
</evidence>
<comment type="caution">
    <text evidence="10">The sequence shown here is derived from an EMBL/GenBank/DDBJ whole genome shotgun (WGS) entry which is preliminary data.</text>
</comment>